<feature type="domain" description="Histone deacetylase" evidence="2">
    <location>
        <begin position="69"/>
        <end position="321"/>
    </location>
</feature>
<dbReference type="InterPro" id="IPR037138">
    <property type="entry name" value="His_deacetylse_dom_sf"/>
</dbReference>
<dbReference type="PRINTS" id="PR01270">
    <property type="entry name" value="HDASUPER"/>
</dbReference>
<dbReference type="PANTHER" id="PTHR10625:SF19">
    <property type="entry name" value="HISTONE DEACETYLASE 12"/>
    <property type="match status" value="1"/>
</dbReference>
<name>A0A0D2NPQ0_9CHLO</name>
<sequence>MRAPIGAAALRRAAAFGRLQQHQLRSRCAAAARAAPAALAHPVVYHPDFQLSPLPDGHRFPMPKDHLLYLRLQELGLAGRTFTPEPPDVGTLCLVHDEGYVRAFLDGSIDPALMRRIGLPWSPTLVRRTLVGAGSAVLAARLALQLGVAVMCNGGTHHAHRDYGAGWCIFNDQAVAARAAQRDAGVGRCMFVDLDVHQGDGTAAIFEGDPSVFTFSMHCKDQGFPARLQQSDLDIALPAGTSDQEYLGALRATLPRLLAEQQPGLVLYNAGADVAAGDALGKMALSDAGIAARDRYVMACCAEAGVPIAAAIGGGYAEDHSSIVERHVQLHRAAAEHWGALAAAAERRRAAAQQARRPREKL</sequence>
<dbReference type="STRING" id="145388.A0A0D2NPQ0"/>
<keyword evidence="4" id="KW-1185">Reference proteome</keyword>
<dbReference type="AlphaFoldDB" id="A0A0D2NPQ0"/>
<evidence type="ECO:0000256" key="1">
    <source>
        <dbReference type="ARBA" id="ARBA00022801"/>
    </source>
</evidence>
<dbReference type="InterPro" id="IPR000286">
    <property type="entry name" value="HDACs"/>
</dbReference>
<keyword evidence="1" id="KW-0378">Hydrolase</keyword>
<dbReference type="GeneID" id="25733244"/>
<dbReference type="GO" id="GO:0004407">
    <property type="term" value="F:histone deacetylase activity"/>
    <property type="evidence" value="ECO:0007669"/>
    <property type="project" value="InterPro"/>
</dbReference>
<proteinExistence type="predicted"/>
<gene>
    <name evidence="3" type="ORF">MNEG_1557</name>
</gene>
<dbReference type="Proteomes" id="UP000054498">
    <property type="component" value="Unassembled WGS sequence"/>
</dbReference>
<dbReference type="CDD" id="cd09993">
    <property type="entry name" value="HDAC_classIV"/>
    <property type="match status" value="1"/>
</dbReference>
<dbReference type="InterPro" id="IPR023801">
    <property type="entry name" value="His_deacetylse_dom"/>
</dbReference>
<dbReference type="GO" id="GO:0040029">
    <property type="term" value="P:epigenetic regulation of gene expression"/>
    <property type="evidence" value="ECO:0007669"/>
    <property type="project" value="TreeGrafter"/>
</dbReference>
<accession>A0A0D2NPQ0</accession>
<dbReference type="GO" id="GO:0016787">
    <property type="term" value="F:hydrolase activity"/>
    <property type="evidence" value="ECO:0007669"/>
    <property type="project" value="UniProtKB-KW"/>
</dbReference>
<evidence type="ECO:0000313" key="3">
    <source>
        <dbReference type="EMBL" id="KIZ06396.1"/>
    </source>
</evidence>
<protein>
    <recommendedName>
        <fullName evidence="2">Histone deacetylase domain-containing protein</fullName>
    </recommendedName>
</protein>
<evidence type="ECO:0000313" key="4">
    <source>
        <dbReference type="Proteomes" id="UP000054498"/>
    </source>
</evidence>
<dbReference type="Pfam" id="PF00850">
    <property type="entry name" value="Hist_deacetyl"/>
    <property type="match status" value="1"/>
</dbReference>
<dbReference type="InterPro" id="IPR023696">
    <property type="entry name" value="Ureohydrolase_dom_sf"/>
</dbReference>
<dbReference type="PANTHER" id="PTHR10625">
    <property type="entry name" value="HISTONE DEACETYLASE HDAC1-RELATED"/>
    <property type="match status" value="1"/>
</dbReference>
<dbReference type="Gene3D" id="3.40.800.20">
    <property type="entry name" value="Histone deacetylase domain"/>
    <property type="match status" value="1"/>
</dbReference>
<dbReference type="RefSeq" id="XP_013905415.1">
    <property type="nucleotide sequence ID" value="XM_014049961.1"/>
</dbReference>
<evidence type="ECO:0000259" key="2">
    <source>
        <dbReference type="Pfam" id="PF00850"/>
    </source>
</evidence>
<dbReference type="OrthoDB" id="437693at2759"/>
<dbReference type="SUPFAM" id="SSF52768">
    <property type="entry name" value="Arginase/deacetylase"/>
    <property type="match status" value="1"/>
</dbReference>
<dbReference type="EMBL" id="KK100377">
    <property type="protein sequence ID" value="KIZ06396.1"/>
    <property type="molecule type" value="Genomic_DNA"/>
</dbReference>
<dbReference type="InterPro" id="IPR044150">
    <property type="entry name" value="HDAC_classIV"/>
</dbReference>
<reference evidence="3 4" key="1">
    <citation type="journal article" date="2013" name="BMC Genomics">
        <title>Reconstruction of the lipid metabolism for the microalga Monoraphidium neglectum from its genome sequence reveals characteristics suitable for biofuel production.</title>
        <authorList>
            <person name="Bogen C."/>
            <person name="Al-Dilaimi A."/>
            <person name="Albersmeier A."/>
            <person name="Wichmann J."/>
            <person name="Grundmann M."/>
            <person name="Rupp O."/>
            <person name="Lauersen K.J."/>
            <person name="Blifernez-Klassen O."/>
            <person name="Kalinowski J."/>
            <person name="Goesmann A."/>
            <person name="Mussgnug J.H."/>
            <person name="Kruse O."/>
        </authorList>
    </citation>
    <scope>NUCLEOTIDE SEQUENCE [LARGE SCALE GENOMIC DNA]</scope>
    <source>
        <strain evidence="3 4">SAG 48.87</strain>
    </source>
</reference>
<organism evidence="3 4">
    <name type="scientific">Monoraphidium neglectum</name>
    <dbReference type="NCBI Taxonomy" id="145388"/>
    <lineage>
        <taxon>Eukaryota</taxon>
        <taxon>Viridiplantae</taxon>
        <taxon>Chlorophyta</taxon>
        <taxon>core chlorophytes</taxon>
        <taxon>Chlorophyceae</taxon>
        <taxon>CS clade</taxon>
        <taxon>Sphaeropleales</taxon>
        <taxon>Selenastraceae</taxon>
        <taxon>Monoraphidium</taxon>
    </lineage>
</organism>
<dbReference type="KEGG" id="mng:MNEG_1557"/>